<keyword evidence="9" id="KW-0520">NAD</keyword>
<dbReference type="GO" id="GO:0031966">
    <property type="term" value="C:mitochondrial membrane"/>
    <property type="evidence" value="ECO:0007669"/>
    <property type="project" value="UniProtKB-SubCell"/>
</dbReference>
<keyword evidence="7 9" id="KW-0472">Membrane</keyword>
<evidence type="ECO:0000256" key="5">
    <source>
        <dbReference type="ARBA" id="ARBA00022692"/>
    </source>
</evidence>
<comment type="subcellular location">
    <subcellularLocation>
        <location evidence="1">Membrane</location>
    </subcellularLocation>
    <subcellularLocation>
        <location evidence="9">Mitochondrion membrane</location>
        <topology evidence="9">Multi-pass membrane protein</topology>
    </subcellularLocation>
</comment>
<evidence type="ECO:0000313" key="10">
    <source>
        <dbReference type="EMBL" id="AXR86018.1"/>
    </source>
</evidence>
<evidence type="ECO:0000256" key="4">
    <source>
        <dbReference type="ARBA" id="ARBA00022448"/>
    </source>
</evidence>
<dbReference type="PANTHER" id="PTHR11058">
    <property type="entry name" value="NADH-UBIQUINONE OXIDOREDUCTASE CHAIN 3"/>
    <property type="match status" value="1"/>
</dbReference>
<keyword evidence="5 9" id="KW-0812">Transmembrane</keyword>
<evidence type="ECO:0000256" key="1">
    <source>
        <dbReference type="ARBA" id="ARBA00004370"/>
    </source>
</evidence>
<dbReference type="EC" id="7.1.1.2" evidence="9"/>
<dbReference type="Gene3D" id="1.20.58.1610">
    <property type="entry name" value="NADH:ubiquinone/plastoquinone oxidoreductase, chain 3"/>
    <property type="match status" value="1"/>
</dbReference>
<dbReference type="PANTHER" id="PTHR11058:SF9">
    <property type="entry name" value="NADH-UBIQUINONE OXIDOREDUCTASE CHAIN 3"/>
    <property type="match status" value="1"/>
</dbReference>
<keyword evidence="9" id="KW-0679">Respiratory chain</keyword>
<reference evidence="10" key="1">
    <citation type="journal article" date="2018" name="Genomics">
        <title>Information from the mitochondrial genomes of two egg parasitoids, Gonatocerus sp. and Telenomus sp., reveals a controversial phylogenetic relationship between Mymaridae and Scelionidae.</title>
        <authorList>
            <person name="Shen Z.-C."/>
            <person name="Chen L."/>
            <person name="Chen L."/>
            <person name="Li Y.-X."/>
        </authorList>
    </citation>
    <scope>NUCLEOTIDE SEQUENCE</scope>
</reference>
<comment type="similarity">
    <text evidence="2 9">Belongs to the complex I subunit 3 family.</text>
</comment>
<protein>
    <recommendedName>
        <fullName evidence="3 9">NADH-ubiquinone oxidoreductase chain 3</fullName>
        <ecNumber evidence="9">7.1.1.2</ecNumber>
    </recommendedName>
</protein>
<dbReference type="EMBL" id="MF776883">
    <property type="protein sequence ID" value="AXR86018.1"/>
    <property type="molecule type" value="Genomic_DNA"/>
</dbReference>
<keyword evidence="6 9" id="KW-1133">Transmembrane helix</keyword>
<comment type="function">
    <text evidence="9">Core subunit of the mitochondrial membrane respiratory chain NADH dehydrogenase (Complex I) which catalyzes electron transfer from NADH through the respiratory chain, using ubiquinone as an electron acceptor. Essential for the catalytic activity of complex I.</text>
</comment>
<keyword evidence="9" id="KW-0830">Ubiquinone</keyword>
<evidence type="ECO:0000256" key="8">
    <source>
        <dbReference type="ARBA" id="ARBA00049551"/>
    </source>
</evidence>
<proteinExistence type="inferred from homology"/>
<dbReference type="InterPro" id="IPR000440">
    <property type="entry name" value="NADH_UbQ/plastoQ_OxRdtase_su3"/>
</dbReference>
<gene>
    <name evidence="10" type="primary">ND3</name>
</gene>
<organism evidence="10">
    <name type="scientific">Gonatocerus sp. ZCS-2018</name>
    <dbReference type="NCBI Taxonomy" id="2305128"/>
    <lineage>
        <taxon>Eukaryota</taxon>
        <taxon>Metazoa</taxon>
        <taxon>Ecdysozoa</taxon>
        <taxon>Arthropoda</taxon>
        <taxon>Hexapoda</taxon>
        <taxon>Insecta</taxon>
        <taxon>Pterygota</taxon>
        <taxon>Neoptera</taxon>
        <taxon>Endopterygota</taxon>
        <taxon>Hymenoptera</taxon>
        <taxon>Apocrita</taxon>
        <taxon>Proctotrupomorpha</taxon>
        <taxon>Chalcidoidea</taxon>
        <taxon>Mymaridae</taxon>
        <taxon>Gonatocerus</taxon>
    </lineage>
</organism>
<evidence type="ECO:0000256" key="6">
    <source>
        <dbReference type="ARBA" id="ARBA00022989"/>
    </source>
</evidence>
<dbReference type="AlphaFoldDB" id="A0A346PZ42"/>
<feature type="transmembrane region" description="Helical" evidence="9">
    <location>
        <begin position="87"/>
        <end position="109"/>
    </location>
</feature>
<keyword evidence="9" id="KW-1278">Translocase</keyword>
<feature type="transmembrane region" description="Helical" evidence="9">
    <location>
        <begin position="58"/>
        <end position="81"/>
    </location>
</feature>
<evidence type="ECO:0000256" key="2">
    <source>
        <dbReference type="ARBA" id="ARBA00008472"/>
    </source>
</evidence>
<feature type="transmembrane region" description="Helical" evidence="9">
    <location>
        <begin position="6"/>
        <end position="26"/>
    </location>
</feature>
<evidence type="ECO:0000256" key="3">
    <source>
        <dbReference type="ARBA" id="ARBA00021007"/>
    </source>
</evidence>
<keyword evidence="9 10" id="KW-0496">Mitochondrion</keyword>
<dbReference type="GO" id="GO:0030964">
    <property type="term" value="C:NADH dehydrogenase complex"/>
    <property type="evidence" value="ECO:0007669"/>
    <property type="project" value="TreeGrafter"/>
</dbReference>
<keyword evidence="4 9" id="KW-0813">Transport</keyword>
<evidence type="ECO:0000256" key="7">
    <source>
        <dbReference type="ARBA" id="ARBA00023136"/>
    </source>
</evidence>
<sequence length="117" mass="14112">MILNLFFLLMMFILIVFIMLFMNLLLSKKNFKFYEMMSSFECGFETQSNNRLPFSLQFYLIAIVFIIFDIEIALILPMIKLMNFNNLFLFINMIFIFLILIIGLLIEWFEGSLNWMK</sequence>
<dbReference type="GO" id="GO:0008137">
    <property type="term" value="F:NADH dehydrogenase (ubiquinone) activity"/>
    <property type="evidence" value="ECO:0007669"/>
    <property type="project" value="UniProtKB-UniRule"/>
</dbReference>
<dbReference type="Pfam" id="PF00507">
    <property type="entry name" value="Oxidored_q4"/>
    <property type="match status" value="1"/>
</dbReference>
<comment type="catalytic activity">
    <reaction evidence="8 9">
        <text>a ubiquinone + NADH + 5 H(+)(in) = a ubiquinol + NAD(+) + 4 H(+)(out)</text>
        <dbReference type="Rhea" id="RHEA:29091"/>
        <dbReference type="Rhea" id="RHEA-COMP:9565"/>
        <dbReference type="Rhea" id="RHEA-COMP:9566"/>
        <dbReference type="ChEBI" id="CHEBI:15378"/>
        <dbReference type="ChEBI" id="CHEBI:16389"/>
        <dbReference type="ChEBI" id="CHEBI:17976"/>
        <dbReference type="ChEBI" id="CHEBI:57540"/>
        <dbReference type="ChEBI" id="CHEBI:57945"/>
        <dbReference type="EC" id="7.1.1.2"/>
    </reaction>
</comment>
<evidence type="ECO:0000256" key="9">
    <source>
        <dbReference type="RuleBase" id="RU003640"/>
    </source>
</evidence>
<name>A0A346PZ42_9HYME</name>
<dbReference type="InterPro" id="IPR038430">
    <property type="entry name" value="NDAH_ubi_oxred_su3_sf"/>
</dbReference>
<geneLocation type="mitochondrion" evidence="10"/>
<keyword evidence="9" id="KW-0249">Electron transport</keyword>
<accession>A0A346PZ42</accession>